<accession>W2UZU8</accession>
<dbReference type="AlphaFoldDB" id="W2UZU8"/>
<keyword evidence="1" id="KW-0472">Membrane</keyword>
<evidence type="ECO:0000313" key="2">
    <source>
        <dbReference type="EMBL" id="ETO91385.1"/>
    </source>
</evidence>
<reference evidence="2 3" key="1">
    <citation type="journal article" date="2013" name="PLoS ONE">
        <title>Bacterial endosymbiosis in a chordate host: long-term co-evolution and conservation of secondary metabolism.</title>
        <authorList>
            <person name="Kwan J.C."/>
            <person name="Schmidt E.W."/>
        </authorList>
    </citation>
    <scope>NUCLEOTIDE SEQUENCE [LARGE SCALE GENOMIC DNA]</scope>
    <source>
        <strain evidence="3">L6</strain>
    </source>
</reference>
<proteinExistence type="predicted"/>
<feature type="transmembrane region" description="Helical" evidence="1">
    <location>
        <begin position="6"/>
        <end position="23"/>
    </location>
</feature>
<dbReference type="STRING" id="1401685.P857_300"/>
<dbReference type="EMBL" id="AXCJ01000005">
    <property type="protein sequence ID" value="ETO91385.1"/>
    <property type="molecule type" value="Genomic_DNA"/>
</dbReference>
<keyword evidence="1" id="KW-1133">Transmembrane helix</keyword>
<organism evidence="2 3">
    <name type="scientific">Candidatus Xenolissoclinum pacificiensis L6</name>
    <dbReference type="NCBI Taxonomy" id="1401685"/>
    <lineage>
        <taxon>Bacteria</taxon>
        <taxon>Pseudomonadati</taxon>
        <taxon>Pseudomonadota</taxon>
        <taxon>Alphaproteobacteria</taxon>
        <taxon>Rickettsiales</taxon>
        <taxon>Anaplasmataceae</taxon>
        <taxon>Candidatus Xenolissoclinum</taxon>
    </lineage>
</organism>
<name>W2UZU8_9RICK</name>
<evidence type="ECO:0000313" key="3">
    <source>
        <dbReference type="Proteomes" id="UP000018951"/>
    </source>
</evidence>
<gene>
    <name evidence="2" type="ORF">P857_300</name>
</gene>
<keyword evidence="1" id="KW-0812">Transmembrane</keyword>
<protein>
    <submittedName>
        <fullName evidence="2">Uncharacterized protein</fullName>
    </submittedName>
</protein>
<evidence type="ECO:0000256" key="1">
    <source>
        <dbReference type="SAM" id="Phobius"/>
    </source>
</evidence>
<dbReference type="Proteomes" id="UP000018951">
    <property type="component" value="Unassembled WGS sequence"/>
</dbReference>
<keyword evidence="3" id="KW-1185">Reference proteome</keyword>
<sequence>MDYFLTLYVWNMLFLKTFVRYLYTRILQRVLVDSDETQCGGARV</sequence>
<comment type="caution">
    <text evidence="2">The sequence shown here is derived from an EMBL/GenBank/DDBJ whole genome shotgun (WGS) entry which is preliminary data.</text>
</comment>